<dbReference type="Pfam" id="PF13432">
    <property type="entry name" value="TPR_16"/>
    <property type="match status" value="1"/>
</dbReference>
<dbReference type="EMBL" id="CP101118">
    <property type="protein sequence ID" value="WZF89465.1"/>
    <property type="molecule type" value="Genomic_DNA"/>
</dbReference>
<gene>
    <name evidence="3" type="ORF">NLK58_04440</name>
</gene>
<feature type="repeat" description="TPR" evidence="1">
    <location>
        <begin position="73"/>
        <end position="106"/>
    </location>
</feature>
<dbReference type="Pfam" id="PF13174">
    <property type="entry name" value="TPR_6"/>
    <property type="match status" value="1"/>
</dbReference>
<dbReference type="Gene3D" id="1.25.40.10">
    <property type="entry name" value="Tetratricopeptide repeat domain"/>
    <property type="match status" value="2"/>
</dbReference>
<proteinExistence type="predicted"/>
<feature type="repeat" description="TPR" evidence="1">
    <location>
        <begin position="107"/>
        <end position="140"/>
    </location>
</feature>
<dbReference type="PROSITE" id="PS51257">
    <property type="entry name" value="PROKAR_LIPOPROTEIN"/>
    <property type="match status" value="1"/>
</dbReference>
<reference evidence="3 4" key="1">
    <citation type="submission" date="2022-07" db="EMBL/GenBank/DDBJ databases">
        <title>A copper resistant bacterium isolated from sediment samples of deep sea hydrothermal areas.</title>
        <authorList>
            <person name="Zeng X."/>
        </authorList>
    </citation>
    <scope>NUCLEOTIDE SEQUENCE [LARGE SCALE GENOMIC DNA]</scope>
    <source>
        <strain evidence="4">CuT 6</strain>
    </source>
</reference>
<dbReference type="SUPFAM" id="SSF48452">
    <property type="entry name" value="TPR-like"/>
    <property type="match status" value="1"/>
</dbReference>
<sequence>MNWIRAYGIGLLTVLAISGCVTAPPAPEPEGQASNQAVLEASFREAVQAMAQGDLAEAQARFGQLAREYPERAGPMANLGIIAFREGETETAKRWFERVLAVNPRHVQALNHLGVIARNAGEFGDAEQYYREALAADQDYAPAILNLAFLLDIYLGKPAEAVELYERYQFAASEPHPRLEDWIFDAKNRI</sequence>
<feature type="signal peptide" evidence="2">
    <location>
        <begin position="1"/>
        <end position="23"/>
    </location>
</feature>
<organism evidence="3 4">
    <name type="scientific">Marinobacter metalliresistant</name>
    <dbReference type="NCBI Taxonomy" id="2961995"/>
    <lineage>
        <taxon>Bacteria</taxon>
        <taxon>Pseudomonadati</taxon>
        <taxon>Pseudomonadota</taxon>
        <taxon>Gammaproteobacteria</taxon>
        <taxon>Pseudomonadales</taxon>
        <taxon>Marinobacteraceae</taxon>
        <taxon>Marinobacter</taxon>
    </lineage>
</organism>
<name>A0ABZ2W4I5_9GAMM</name>
<keyword evidence="4" id="KW-1185">Reference proteome</keyword>
<dbReference type="InterPro" id="IPR011990">
    <property type="entry name" value="TPR-like_helical_dom_sf"/>
</dbReference>
<keyword evidence="2" id="KW-0732">Signal</keyword>
<evidence type="ECO:0000313" key="4">
    <source>
        <dbReference type="Proteomes" id="UP001475781"/>
    </source>
</evidence>
<dbReference type="RefSeq" id="WP_341582157.1">
    <property type="nucleotide sequence ID" value="NZ_CP101118.1"/>
</dbReference>
<feature type="chain" id="PRO_5046803140" evidence="2">
    <location>
        <begin position="24"/>
        <end position="190"/>
    </location>
</feature>
<dbReference type="PROSITE" id="PS50005">
    <property type="entry name" value="TPR"/>
    <property type="match status" value="2"/>
</dbReference>
<evidence type="ECO:0000256" key="1">
    <source>
        <dbReference type="PROSITE-ProRule" id="PRU00339"/>
    </source>
</evidence>
<dbReference type="InterPro" id="IPR052943">
    <property type="entry name" value="TMTC_O-mannosyl-trnsfr"/>
</dbReference>
<accession>A0ABZ2W4I5</accession>
<dbReference type="InterPro" id="IPR019734">
    <property type="entry name" value="TPR_rpt"/>
</dbReference>
<evidence type="ECO:0000313" key="3">
    <source>
        <dbReference type="EMBL" id="WZF89465.1"/>
    </source>
</evidence>
<protein>
    <submittedName>
        <fullName evidence="3">Tetratricopeptide repeat protein</fullName>
    </submittedName>
</protein>
<dbReference type="Proteomes" id="UP001475781">
    <property type="component" value="Chromosome"/>
</dbReference>
<keyword evidence="1" id="KW-0802">TPR repeat</keyword>
<dbReference type="SMART" id="SM00028">
    <property type="entry name" value="TPR"/>
    <property type="match status" value="2"/>
</dbReference>
<dbReference type="PANTHER" id="PTHR44809">
    <property type="match status" value="1"/>
</dbReference>
<evidence type="ECO:0000256" key="2">
    <source>
        <dbReference type="SAM" id="SignalP"/>
    </source>
</evidence>
<dbReference type="PANTHER" id="PTHR44809:SF1">
    <property type="entry name" value="PROTEIN O-MANNOSYL-TRANSFERASE TMTC1"/>
    <property type="match status" value="1"/>
</dbReference>